<keyword evidence="4 6" id="KW-0963">Cytoplasm</keyword>
<dbReference type="PATRIC" id="fig|1401327.3.peg.3167"/>
<dbReference type="PANTHER" id="PTHR38103">
    <property type="entry name" value="RECOMBINATION-ASSOCIATED PROTEIN RDGC"/>
    <property type="match status" value="1"/>
</dbReference>
<comment type="caution">
    <text evidence="8">The sequence shown here is derived from an EMBL/GenBank/DDBJ whole genome shotgun (WGS) entry which is preliminary data.</text>
</comment>
<dbReference type="Proteomes" id="UP000017944">
    <property type="component" value="Unassembled WGS sequence"/>
</dbReference>
<dbReference type="InterPro" id="IPR007476">
    <property type="entry name" value="RdgC"/>
</dbReference>
<keyword evidence="5 6" id="KW-0233">DNA recombination</keyword>
<name>A0A090NDK9_SHIDY</name>
<dbReference type="PANTHER" id="PTHR38103:SF1">
    <property type="entry name" value="RECOMBINATION-ASSOCIATED PROTEIN RDGC"/>
    <property type="match status" value="1"/>
</dbReference>
<accession>A0A090NDK9</accession>
<dbReference type="NCBIfam" id="NF001464">
    <property type="entry name" value="PRK00321.1-5"/>
    <property type="match status" value="1"/>
</dbReference>
<proteinExistence type="inferred from homology"/>
<evidence type="ECO:0000256" key="6">
    <source>
        <dbReference type="HAMAP-Rule" id="MF_00194"/>
    </source>
</evidence>
<dbReference type="GO" id="GO:0006310">
    <property type="term" value="P:DNA recombination"/>
    <property type="evidence" value="ECO:0007669"/>
    <property type="project" value="UniProtKB-UniRule"/>
</dbReference>
<comment type="subcellular location">
    <subcellularLocation>
        <location evidence="1 6">Cytoplasm</location>
        <location evidence="1 6">Nucleoid</location>
    </subcellularLocation>
</comment>
<evidence type="ECO:0000313" key="8">
    <source>
        <dbReference type="EMBL" id="ESU77746.1"/>
    </source>
</evidence>
<dbReference type="GO" id="GO:0003690">
    <property type="term" value="F:double-stranded DNA binding"/>
    <property type="evidence" value="ECO:0007669"/>
    <property type="project" value="TreeGrafter"/>
</dbReference>
<reference evidence="8 9" key="1">
    <citation type="submission" date="2013-10" db="EMBL/GenBank/DDBJ databases">
        <title>Draft genomes and the virulence plasmids of Sd1617 vaccine constructs: WRSd3 and WRSd5.</title>
        <authorList>
            <person name="Aksomboon Vongsawan A."/>
            <person name="Venkatesan M.M."/>
            <person name="Vaisvil B."/>
            <person name="Emel G."/>
            <person name="Kepatral V."/>
            <person name="Sethabutr O."/>
            <person name="Serichantalergs O."/>
            <person name="Mason C."/>
        </authorList>
    </citation>
    <scope>NUCLEOTIDE SEQUENCE [LARGE SCALE GENOMIC DNA]</scope>
    <source>
        <strain evidence="8 9">WRSd3</strain>
    </source>
</reference>
<evidence type="ECO:0000256" key="2">
    <source>
        <dbReference type="ARBA" id="ARBA00008657"/>
    </source>
</evidence>
<dbReference type="NCBIfam" id="NF001462">
    <property type="entry name" value="PRK00321.1-3"/>
    <property type="match status" value="1"/>
</dbReference>
<comment type="function">
    <text evidence="6">May be involved in recombination.</text>
</comment>
<dbReference type="GO" id="GO:0000018">
    <property type="term" value="P:regulation of DNA recombination"/>
    <property type="evidence" value="ECO:0007669"/>
    <property type="project" value="TreeGrafter"/>
</dbReference>
<dbReference type="Pfam" id="PF04381">
    <property type="entry name" value="RdgC"/>
    <property type="match status" value="1"/>
</dbReference>
<dbReference type="AlphaFoldDB" id="A0A090NDK9"/>
<evidence type="ECO:0000256" key="3">
    <source>
        <dbReference type="ARBA" id="ARBA00022296"/>
    </source>
</evidence>
<evidence type="ECO:0000256" key="7">
    <source>
        <dbReference type="SAM" id="Coils"/>
    </source>
</evidence>
<evidence type="ECO:0000313" key="9">
    <source>
        <dbReference type="Proteomes" id="UP000017944"/>
    </source>
</evidence>
<feature type="coiled-coil region" evidence="7">
    <location>
        <begin position="105"/>
        <end position="134"/>
    </location>
</feature>
<dbReference type="GO" id="GO:0005737">
    <property type="term" value="C:cytoplasm"/>
    <property type="evidence" value="ECO:0007669"/>
    <property type="project" value="UniProtKB-UniRule"/>
</dbReference>
<organism evidence="8 9">
    <name type="scientific">Shigella dysenteriae WRSd3</name>
    <dbReference type="NCBI Taxonomy" id="1401327"/>
    <lineage>
        <taxon>Bacteria</taxon>
        <taxon>Pseudomonadati</taxon>
        <taxon>Pseudomonadota</taxon>
        <taxon>Gammaproteobacteria</taxon>
        <taxon>Enterobacterales</taxon>
        <taxon>Enterobacteriaceae</taxon>
        <taxon>Shigella</taxon>
    </lineage>
</organism>
<dbReference type="GO" id="GO:0043590">
    <property type="term" value="C:bacterial nucleoid"/>
    <property type="evidence" value="ECO:0007669"/>
    <property type="project" value="TreeGrafter"/>
</dbReference>
<keyword evidence="7" id="KW-0175">Coiled coil</keyword>
<comment type="similarity">
    <text evidence="2 6">Belongs to the RdgC family.</text>
</comment>
<evidence type="ECO:0000256" key="1">
    <source>
        <dbReference type="ARBA" id="ARBA00004453"/>
    </source>
</evidence>
<evidence type="ECO:0000256" key="4">
    <source>
        <dbReference type="ARBA" id="ARBA00022490"/>
    </source>
</evidence>
<dbReference type="NCBIfam" id="NF001460">
    <property type="entry name" value="PRK00321.1-1"/>
    <property type="match status" value="1"/>
</dbReference>
<gene>
    <name evidence="6" type="primary">rdgC</name>
    <name evidence="8" type="ORF">WRSd3_03427</name>
</gene>
<evidence type="ECO:0000256" key="5">
    <source>
        <dbReference type="ARBA" id="ARBA00023172"/>
    </source>
</evidence>
<protein>
    <recommendedName>
        <fullName evidence="3 6">Recombination-associated protein RdgC</fullName>
    </recommendedName>
</protein>
<dbReference type="HAMAP" id="MF_00194">
    <property type="entry name" value="RdgC"/>
    <property type="match status" value="1"/>
</dbReference>
<sequence length="327" mass="36770">MAMQGRRQFVIMPAKFNDKAVEIIMLWFKNLMVYRLSREISLRAEEMEKQLASMAFTPCGSQDMAKMGWVPPMGSHSDALTHVANGQIVICARKEEKILPSPVIKQALEAKIAKLEAEQARKLKKTEKDSLKDEVLHSLLPRAFSRFSQTMMWIDTVNGLIMVDCASAKKAEDTLALLRKSLGSLPVVPLSMENPIELTLTEWVRSGSAAQGFQLLDEAELKSLLEDGGVIRAKKQDLTSEEITNHIEAGKVVTKLALDWQQRIQFVMCDDGSLKRLKFCDELRDQNEDIDREDFAQRFDADFILMTGELAALIQNLIEGLGGEAQR</sequence>
<dbReference type="EMBL" id="AXUT01000314">
    <property type="protein sequence ID" value="ESU77746.1"/>
    <property type="molecule type" value="Genomic_DNA"/>
</dbReference>